<evidence type="ECO:0000256" key="1">
    <source>
        <dbReference type="ARBA" id="ARBA00004613"/>
    </source>
</evidence>
<dbReference type="GeneID" id="2745698"/>
<organism evidence="8 9">
    <name type="scientific">Arabidopsis thaliana</name>
    <name type="common">Mouse-ear cress</name>
    <dbReference type="NCBI Taxonomy" id="3702"/>
    <lineage>
        <taxon>Eukaryota</taxon>
        <taxon>Viridiplantae</taxon>
        <taxon>Streptophyta</taxon>
        <taxon>Embryophyta</taxon>
        <taxon>Tracheophyta</taxon>
        <taxon>Spermatophyta</taxon>
        <taxon>Magnoliopsida</taxon>
        <taxon>eudicotyledons</taxon>
        <taxon>Gunneridae</taxon>
        <taxon>Pentapetalae</taxon>
        <taxon>rosids</taxon>
        <taxon>malvids</taxon>
        <taxon>Brassicales</taxon>
        <taxon>Brassicaceae</taxon>
        <taxon>Camelineae</taxon>
        <taxon>Arabidopsis</taxon>
    </lineage>
</organism>
<evidence type="ECO:0000256" key="2">
    <source>
        <dbReference type="ARBA" id="ARBA00005581"/>
    </source>
</evidence>
<keyword evidence="5" id="KW-0732">Signal</keyword>
<gene>
    <name evidence="7 8" type="ordered locus">At4g10895</name>
</gene>
<keyword evidence="3 6" id="KW-0713">Self-incompatibility</keyword>
<dbReference type="PANTHER" id="PTHR31232">
    <property type="match status" value="1"/>
</dbReference>
<comment type="subcellular location">
    <subcellularLocation>
        <location evidence="1 6">Secreted</location>
    </subcellularLocation>
</comment>
<dbReference type="GO" id="GO:0060320">
    <property type="term" value="P:rejection of self pollen"/>
    <property type="evidence" value="ECO:0007669"/>
    <property type="project" value="UniProtKB-KW"/>
</dbReference>
<dbReference type="eggNOG" id="ENOG502R1IV">
    <property type="taxonomic scope" value="Eukaryota"/>
</dbReference>
<proteinExistence type="inferred from homology"/>
<dbReference type="ExpressionAtlas" id="F4JN58">
    <property type="expression patterns" value="baseline and differential"/>
</dbReference>
<keyword evidence="4 6" id="KW-0964">Secreted</keyword>
<dbReference type="PhylomeDB" id="F4JN58"/>
<dbReference type="InParanoid" id="F4JN58"/>
<reference evidence="8 9" key="1">
    <citation type="journal article" date="1999" name="Nature">
        <title>Sequence and analysis of chromosome 4 of the plant Arabidopsis thaliana.</title>
        <authorList>
            <consortium name="EU"/>
            <consortium name="CSHL and WU Arabidopsis Sequencing Project"/>
            <person name="Mayer K."/>
            <person name="Schuller C."/>
            <person name="Wambutt R."/>
            <person name="Murphy G."/>
            <person name="Volckaert G."/>
            <person name="Pohl T."/>
            <person name="Dusterhoft A."/>
            <person name="Stiekema W."/>
            <person name="Entian K.D."/>
            <person name="Terryn N."/>
            <person name="Harris B."/>
            <person name="Ansorge W."/>
            <person name="Brandt P."/>
            <person name="Grivell L."/>
            <person name="Rieger M."/>
            <person name="Weichselgartner M."/>
            <person name="de Simone V."/>
            <person name="Obermaier B."/>
            <person name="Mache R."/>
            <person name="Muller M."/>
            <person name="Kreis M."/>
            <person name="Delseny M."/>
            <person name="Puigdomenech P."/>
            <person name="Watson M."/>
            <person name="Schmidtheini T."/>
            <person name="Reichert B."/>
            <person name="Portatelle D."/>
            <person name="Perez-Alonso M."/>
            <person name="Boutry M."/>
            <person name="Bancroft I."/>
            <person name="Vos P."/>
            <person name="Hoheisel J."/>
            <person name="Zimmermann W."/>
            <person name="Wedler H."/>
            <person name="Ridley P."/>
            <person name="Langham S.A."/>
            <person name="McCullagh B."/>
            <person name="Bilham L."/>
            <person name="Robben J."/>
            <person name="Van der Schueren J."/>
            <person name="Grymonprez B."/>
            <person name="Chuang Y.J."/>
            <person name="Vandenbussche F."/>
            <person name="Braeken M."/>
            <person name="Weltjens I."/>
            <person name="Voet M."/>
            <person name="Bastiaens I."/>
            <person name="Aert R."/>
            <person name="Defoor E."/>
            <person name="Weitzenegger T."/>
            <person name="Bothe G."/>
            <person name="Ramsperger U."/>
            <person name="Hilbert H."/>
            <person name="Braun M."/>
            <person name="Holzer E."/>
            <person name="Brandt A."/>
            <person name="Peters S."/>
            <person name="van Staveren M."/>
            <person name="Dirske W."/>
            <person name="Mooijman P."/>
            <person name="Klein Lankhorst R."/>
            <person name="Rose M."/>
            <person name="Hauf J."/>
            <person name="Kotter P."/>
            <person name="Berneiser S."/>
            <person name="Hempel S."/>
            <person name="Feldpausch M."/>
            <person name="Lamberth S."/>
            <person name="Van den Daele H."/>
            <person name="De Keyser A."/>
            <person name="Buysshaert C."/>
            <person name="Gielen J."/>
            <person name="Villarroel R."/>
            <person name="De Clercq R."/>
            <person name="Van Montagu M."/>
            <person name="Rogers J."/>
            <person name="Cronin A."/>
            <person name="Quail M."/>
            <person name="Bray-Allen S."/>
            <person name="Clark L."/>
            <person name="Doggett J."/>
            <person name="Hall S."/>
            <person name="Kay M."/>
            <person name="Lennard N."/>
            <person name="McLay K."/>
            <person name="Mayes R."/>
            <person name="Pettett A."/>
            <person name="Rajandream M.A."/>
            <person name="Lyne M."/>
            <person name="Benes V."/>
            <person name="Rechmann S."/>
            <person name="Borkova D."/>
            <person name="Blocker H."/>
            <person name="Scharfe M."/>
            <person name="Grimm M."/>
            <person name="Lohnert T.H."/>
            <person name="Dose S."/>
            <person name="de Haan M."/>
            <person name="Maarse A."/>
            <person name="Schafer M."/>
            <person name="Muller-Auer S."/>
            <person name="Gabel C."/>
            <person name="Fuchs M."/>
            <person name="Fartmann B."/>
            <person name="Granderath K."/>
            <person name="Dauner D."/>
            <person name="Herzl A."/>
            <person name="Neumann S."/>
            <person name="Argiriou A."/>
            <person name="Vitale D."/>
            <person name="Liguori R."/>
            <person name="Piravandi E."/>
            <person name="Massenet O."/>
            <person name="Quigley F."/>
            <person name="Clabauld G."/>
            <person name="Mundlein A."/>
            <person name="Felber R."/>
            <person name="Schnabl S."/>
            <person name="Hiller R."/>
            <person name="Schmidt W."/>
            <person name="Lecharny A."/>
            <person name="Aubourg S."/>
            <person name="Chefdor F."/>
            <person name="Cooke R."/>
            <person name="Berger C."/>
            <person name="Montfort A."/>
            <person name="Casacuberta E."/>
            <person name="Gibbons T."/>
            <person name="Weber N."/>
            <person name="Vandenbol M."/>
            <person name="Bargues M."/>
            <person name="Terol J."/>
            <person name="Torres A."/>
            <person name="Perez-Perez A."/>
            <person name="Purnelle B."/>
            <person name="Bent E."/>
            <person name="Johnson S."/>
            <person name="Tacon D."/>
            <person name="Jesse T."/>
            <person name="Heijnen L."/>
            <person name="Schwarz S."/>
            <person name="Scholler P."/>
            <person name="Heber S."/>
            <person name="Francs P."/>
            <person name="Bielke C."/>
            <person name="Frishman D."/>
            <person name="Haase D."/>
            <person name="Lemcke K."/>
            <person name="Mewes H.W."/>
            <person name="Stocker S."/>
            <person name="Zaccaria P."/>
            <person name="Bevan M."/>
            <person name="Wilson R.K."/>
            <person name="de la Bastide M."/>
            <person name="Habermann K."/>
            <person name="Parnell L."/>
            <person name="Dedhia N."/>
            <person name="Gnoj L."/>
            <person name="Schutz K."/>
            <person name="Huang E."/>
            <person name="Spiegel L."/>
            <person name="Sehkon M."/>
            <person name="Murray J."/>
            <person name="Sheet P."/>
            <person name="Cordes M."/>
            <person name="Abu-Threideh J."/>
            <person name="Stoneking T."/>
            <person name="Kalicki J."/>
            <person name="Graves T."/>
            <person name="Harmon G."/>
            <person name="Edwards J."/>
            <person name="Latreille P."/>
            <person name="Courtney L."/>
            <person name="Cloud J."/>
            <person name="Abbott A."/>
            <person name="Scott K."/>
            <person name="Johnson D."/>
            <person name="Minx P."/>
            <person name="Bentley D."/>
            <person name="Fulton B."/>
            <person name="Miller N."/>
            <person name="Greco T."/>
            <person name="Kemp K."/>
            <person name="Kramer J."/>
            <person name="Fulton L."/>
            <person name="Mardis E."/>
            <person name="Dante M."/>
            <person name="Pepin K."/>
            <person name="Hillier L."/>
            <person name="Nelson J."/>
            <person name="Spieth J."/>
            <person name="Ryan E."/>
            <person name="Andrews S."/>
            <person name="Geisel C."/>
            <person name="Layman D."/>
            <person name="Du H."/>
            <person name="Ali J."/>
            <person name="Berghoff A."/>
            <person name="Jones K."/>
            <person name="Drone K."/>
            <person name="Cotton M."/>
            <person name="Joshu C."/>
            <person name="Antonoiu B."/>
            <person name="Zidanic M."/>
            <person name="Strong C."/>
            <person name="Sun H."/>
            <person name="Lamar B."/>
            <person name="Yordan C."/>
            <person name="Ma P."/>
            <person name="Zhong J."/>
            <person name="Preston R."/>
            <person name="Vil D."/>
            <person name="Shekher M."/>
            <person name="Matero A."/>
            <person name="Shah R."/>
            <person name="Swaby I.K."/>
            <person name="O'Shaughnessy A."/>
            <person name="Rodriguez M."/>
            <person name="Hoffmann J."/>
            <person name="Till S."/>
            <person name="Granat S."/>
            <person name="Shohdy N."/>
            <person name="Hasegawa A."/>
            <person name="Hameed A."/>
            <person name="Lodhi M."/>
            <person name="Johnson A."/>
            <person name="Chen E."/>
            <person name="Marra M."/>
            <person name="Martienssen R."/>
            <person name="McCombie W.R."/>
        </authorList>
    </citation>
    <scope>NUCLEOTIDE SEQUENCE [LARGE SCALE GENOMIC DNA]</scope>
    <source>
        <strain evidence="9">cv. Columbia</strain>
    </source>
</reference>
<accession>F4JN58</accession>
<dbReference type="Pfam" id="PF05938">
    <property type="entry name" value="Self-incomp_S1"/>
    <property type="match status" value="1"/>
</dbReference>
<evidence type="ECO:0000256" key="4">
    <source>
        <dbReference type="ARBA" id="ARBA00022525"/>
    </source>
</evidence>
<dbReference type="AlphaFoldDB" id="F4JN58"/>
<dbReference type="Araport" id="AT4G10895"/>
<comment type="similarity">
    <text evidence="2 6">Belongs to the plant self-incompatibility (S1) protein family.</text>
</comment>
<dbReference type="GO" id="GO:0005576">
    <property type="term" value="C:extracellular region"/>
    <property type="evidence" value="ECO:0007669"/>
    <property type="project" value="UniProtKB-SubCell"/>
</dbReference>
<name>F4JN58_ARATH</name>
<evidence type="ECO:0000313" key="8">
    <source>
        <dbReference type="EMBL" id="AEE82941.1"/>
    </source>
</evidence>
<dbReference type="TAIR" id="AT4G10895"/>
<dbReference type="SMR" id="F4JN58"/>
<sequence>MIEKFIIYFALFAFLIQRTDSILTFRRFNIEISNQLGGNNKLMVQCRSGQESTRVVFLAFSDVFKAPLRIGFKTLIWCTLWKGPDFKHHVSFDAFVGKESFIHDVCGSMKPNICFWQVQDDGVWARNNPTGALKLMYKWNK</sequence>
<evidence type="ECO:0000256" key="5">
    <source>
        <dbReference type="ARBA" id="ARBA00022729"/>
    </source>
</evidence>
<dbReference type="Proteomes" id="UP000006548">
    <property type="component" value="Chromosome 4"/>
</dbReference>
<dbReference type="PANTHER" id="PTHR31232:SF68">
    <property type="entry name" value="S-PROTEIN HOMOLOG"/>
    <property type="match status" value="1"/>
</dbReference>
<evidence type="ECO:0000256" key="6">
    <source>
        <dbReference type="RuleBase" id="RU367044"/>
    </source>
</evidence>
<evidence type="ECO:0000313" key="9">
    <source>
        <dbReference type="Proteomes" id="UP000006548"/>
    </source>
</evidence>
<evidence type="ECO:0000256" key="3">
    <source>
        <dbReference type="ARBA" id="ARBA00022471"/>
    </source>
</evidence>
<dbReference type="RefSeq" id="NP_974531.1">
    <property type="nucleotide sequence ID" value="NM_202802.3"/>
</dbReference>
<dbReference type="EMBL" id="CP002687">
    <property type="protein sequence ID" value="AEE82941.1"/>
    <property type="molecule type" value="Genomic_DNA"/>
</dbReference>
<keyword evidence="9" id="KW-1185">Reference proteome</keyword>
<protein>
    <recommendedName>
        <fullName evidence="6">S-protein homolog</fullName>
    </recommendedName>
</protein>
<evidence type="ECO:0000313" key="7">
    <source>
        <dbReference type="Araport" id="AT4G10895"/>
    </source>
</evidence>
<dbReference type="PaxDb" id="3702-AT4G10895.1"/>
<reference evidence="9" key="2">
    <citation type="journal article" date="2017" name="Plant J.">
        <title>Araport11: a complete reannotation of the Arabidopsis thaliana reference genome.</title>
        <authorList>
            <person name="Cheng C.Y."/>
            <person name="Krishnakumar V."/>
            <person name="Chan A.P."/>
            <person name="Thibaud-Nissen F."/>
            <person name="Schobel S."/>
            <person name="Town C.D."/>
        </authorList>
    </citation>
    <scope>GENOME REANNOTATION</scope>
    <source>
        <strain evidence="9">cv. Columbia</strain>
    </source>
</reference>
<dbReference type="OMA" id="LMVQCRS"/>
<dbReference type="KEGG" id="ath:AT4G10895"/>
<dbReference type="HOGENOM" id="CLU_125658_3_1_1"/>
<dbReference type="InterPro" id="IPR010264">
    <property type="entry name" value="Self-incomp_S1"/>
</dbReference>